<gene>
    <name evidence="3" type="ORF">OSC50_09990</name>
</gene>
<reference evidence="3" key="1">
    <citation type="submission" date="2022-11" db="EMBL/GenBank/DDBJ databases">
        <title>Taxonomic description of a new Pseudomonas species.</title>
        <authorList>
            <person name="Tambong J.T."/>
        </authorList>
    </citation>
    <scope>NUCLEOTIDE SEQUENCE</scope>
    <source>
        <strain evidence="3">S1Bt42</strain>
    </source>
</reference>
<organism evidence="3 4">
    <name type="scientific">Pseudomonas quebecensis</name>
    <dbReference type="NCBI Taxonomy" id="2995174"/>
    <lineage>
        <taxon>Bacteria</taxon>
        <taxon>Pseudomonadati</taxon>
        <taxon>Pseudomonadota</taxon>
        <taxon>Gammaproteobacteria</taxon>
        <taxon>Pseudomonadales</taxon>
        <taxon>Pseudomonadaceae</taxon>
        <taxon>Pseudomonas</taxon>
    </lineage>
</organism>
<protein>
    <submittedName>
        <fullName evidence="3">Uncharacterized protein</fullName>
    </submittedName>
</protein>
<name>A0ABY6QMF5_9PSED</name>
<accession>A0ABY6QMF5</accession>
<feature type="signal peptide" evidence="2">
    <location>
        <begin position="1"/>
        <end position="25"/>
    </location>
</feature>
<feature type="region of interest" description="Disordered" evidence="1">
    <location>
        <begin position="27"/>
        <end position="91"/>
    </location>
</feature>
<feature type="compositionally biased region" description="Low complexity" evidence="1">
    <location>
        <begin position="39"/>
        <end position="56"/>
    </location>
</feature>
<dbReference type="RefSeq" id="WP_253508103.1">
    <property type="nucleotide sequence ID" value="NZ_CP112866.1"/>
</dbReference>
<dbReference type="Proteomes" id="UP001164116">
    <property type="component" value="Chromosome"/>
</dbReference>
<feature type="chain" id="PRO_5045189786" evidence="2">
    <location>
        <begin position="26"/>
        <end position="91"/>
    </location>
</feature>
<evidence type="ECO:0000313" key="4">
    <source>
        <dbReference type="Proteomes" id="UP001164116"/>
    </source>
</evidence>
<keyword evidence="4" id="KW-1185">Reference proteome</keyword>
<proteinExistence type="predicted"/>
<dbReference type="EMBL" id="CP112866">
    <property type="protein sequence ID" value="UZW20643.1"/>
    <property type="molecule type" value="Genomic_DNA"/>
</dbReference>
<sequence>MKTTTSRRIALSVCLSALLAGPVLAAFGDNNSAAGSALPPGNYPSSPSSASSTGNSDSKHTDDSPRKQPQKKASKPAETSKERKDKARSGN</sequence>
<feature type="compositionally biased region" description="Basic and acidic residues" evidence="1">
    <location>
        <begin position="78"/>
        <end position="91"/>
    </location>
</feature>
<evidence type="ECO:0000256" key="1">
    <source>
        <dbReference type="SAM" id="MobiDB-lite"/>
    </source>
</evidence>
<evidence type="ECO:0000313" key="3">
    <source>
        <dbReference type="EMBL" id="UZW20643.1"/>
    </source>
</evidence>
<evidence type="ECO:0000256" key="2">
    <source>
        <dbReference type="SAM" id="SignalP"/>
    </source>
</evidence>
<keyword evidence="2" id="KW-0732">Signal</keyword>
<feature type="compositionally biased region" description="Basic and acidic residues" evidence="1">
    <location>
        <begin position="57"/>
        <end position="66"/>
    </location>
</feature>